<dbReference type="Gene3D" id="3.40.710.10">
    <property type="entry name" value="DD-peptidase/beta-lactamase superfamily"/>
    <property type="match status" value="1"/>
</dbReference>
<dbReference type="InterPro" id="IPR001466">
    <property type="entry name" value="Beta-lactam-related"/>
</dbReference>
<dbReference type="EMBL" id="KQ030537">
    <property type="protein sequence ID" value="KJZ73160.1"/>
    <property type="molecule type" value="Genomic_DNA"/>
</dbReference>
<gene>
    <name evidence="4" type="ORF">HIM_07357</name>
</gene>
<dbReference type="AlphaFoldDB" id="A0A0F7ZN55"/>
<dbReference type="Proteomes" id="UP000054481">
    <property type="component" value="Unassembled WGS sequence"/>
</dbReference>
<dbReference type="Pfam" id="PF00144">
    <property type="entry name" value="Beta-lactamase"/>
    <property type="match status" value="1"/>
</dbReference>
<proteinExistence type="inferred from homology"/>
<dbReference type="SUPFAM" id="SSF56601">
    <property type="entry name" value="beta-lactamase/transpeptidase-like"/>
    <property type="match status" value="1"/>
</dbReference>
<comment type="similarity">
    <text evidence="1">Belongs to the peptidase S12 family.</text>
</comment>
<evidence type="ECO:0008006" key="6">
    <source>
        <dbReference type="Google" id="ProtNLM"/>
    </source>
</evidence>
<evidence type="ECO:0000313" key="5">
    <source>
        <dbReference type="Proteomes" id="UP000054481"/>
    </source>
</evidence>
<evidence type="ECO:0000259" key="2">
    <source>
        <dbReference type="Pfam" id="PF00144"/>
    </source>
</evidence>
<dbReference type="InterPro" id="IPR050491">
    <property type="entry name" value="AmpC-like"/>
</dbReference>
<reference evidence="4 5" key="1">
    <citation type="journal article" date="2014" name="Genome Biol. Evol.">
        <title>Comparative genomics and transcriptomics analyses reveal divergent lifestyle features of nematode endoparasitic fungus Hirsutella minnesotensis.</title>
        <authorList>
            <person name="Lai Y."/>
            <person name="Liu K."/>
            <person name="Zhang X."/>
            <person name="Zhang X."/>
            <person name="Li K."/>
            <person name="Wang N."/>
            <person name="Shu C."/>
            <person name="Wu Y."/>
            <person name="Wang C."/>
            <person name="Bushley K.E."/>
            <person name="Xiang M."/>
            <person name="Liu X."/>
        </authorList>
    </citation>
    <scope>NUCLEOTIDE SEQUENCE [LARGE SCALE GENOMIC DNA]</scope>
    <source>
        <strain evidence="4 5">3608</strain>
    </source>
</reference>
<evidence type="ECO:0000313" key="4">
    <source>
        <dbReference type="EMBL" id="KJZ73160.1"/>
    </source>
</evidence>
<dbReference type="InterPro" id="IPR021860">
    <property type="entry name" value="Peptidase_S12_Pab87-rel_C"/>
</dbReference>
<dbReference type="OrthoDB" id="5946976at2759"/>
<name>A0A0F7ZN55_9HYPO</name>
<protein>
    <recommendedName>
        <fullName evidence="6">Beta-lactamase-related domain-containing protein</fullName>
    </recommendedName>
</protein>
<accession>A0A0F7ZN55</accession>
<keyword evidence="5" id="KW-1185">Reference proteome</keyword>
<dbReference type="Pfam" id="PF11954">
    <property type="entry name" value="DUF3471"/>
    <property type="match status" value="1"/>
</dbReference>
<evidence type="ECO:0000256" key="1">
    <source>
        <dbReference type="ARBA" id="ARBA00038215"/>
    </source>
</evidence>
<evidence type="ECO:0000259" key="3">
    <source>
        <dbReference type="Pfam" id="PF11954"/>
    </source>
</evidence>
<sequence>MFTIKFPAQSDAKRKMKSYWIYPLLVCALLRLEVLAVQQITLRSTSSPFTDEFSRFAKETLEEWHVAGVSISVVDGDDVFAEGYGLATLPDVKATPETLWYVGSTTKAHVAAALAQLIDSNNYTSLARGWRTPIASIIRDDFVLQDPWATNHVTLEDAAAHVSGLTAHDESLRYNKNHSQHIVRDTVRNLRNLPMHLEPHLEFHYNNQMYTALGHIVETLTGKWLGRVMKESIWEPLGMHSSYFDLGQVKDAPGHLSTGYYWHPQEKKLVAMPFMPTDPMNASGAMISTVLDFAKWIKCLLRMTGPFSKNVHKEFRKPRAIQAAEPANGADTTLYSLGWFRTIIHGQVVYWHSGSVDTHGALMYWLPDHDYGVTIFSNFPNGVRDVLMWRLIEDKLQIPKGKRFDIGSKIKESDEKEKRDIANAVNILFPHRPKDPKLPSLKLSDFEGRYEHAGYGSFELRQEGHAKDQGKTILVADRNDFEVRYQIQLHHVSGDYWILYNISPDRPPGPRAFSKAYFTVGADGKAASLAVDLFDREEKVFEGTIVYQKVK</sequence>
<organism evidence="4 5">
    <name type="scientific">Hirsutella minnesotensis 3608</name>
    <dbReference type="NCBI Taxonomy" id="1043627"/>
    <lineage>
        <taxon>Eukaryota</taxon>
        <taxon>Fungi</taxon>
        <taxon>Dikarya</taxon>
        <taxon>Ascomycota</taxon>
        <taxon>Pezizomycotina</taxon>
        <taxon>Sordariomycetes</taxon>
        <taxon>Hypocreomycetidae</taxon>
        <taxon>Hypocreales</taxon>
        <taxon>Ophiocordycipitaceae</taxon>
        <taxon>Hirsutella</taxon>
    </lineage>
</organism>
<dbReference type="PANTHER" id="PTHR46825:SF9">
    <property type="entry name" value="BETA-LACTAMASE-RELATED DOMAIN-CONTAINING PROTEIN"/>
    <property type="match status" value="1"/>
</dbReference>
<feature type="domain" description="Beta-lactamase-related" evidence="2">
    <location>
        <begin position="54"/>
        <end position="394"/>
    </location>
</feature>
<feature type="domain" description="Peptidase S12 Pab87-related C-terminal" evidence="3">
    <location>
        <begin position="433"/>
        <end position="535"/>
    </location>
</feature>
<dbReference type="PANTHER" id="PTHR46825">
    <property type="entry name" value="D-ALANYL-D-ALANINE-CARBOXYPEPTIDASE/ENDOPEPTIDASE AMPH"/>
    <property type="match status" value="1"/>
</dbReference>
<dbReference type="InterPro" id="IPR012338">
    <property type="entry name" value="Beta-lactam/transpept-like"/>
</dbReference>